<keyword evidence="13" id="KW-0443">Lipid metabolism</keyword>
<feature type="non-terminal residue" evidence="15">
    <location>
        <position position="1"/>
    </location>
</feature>
<comment type="function">
    <text evidence="13">Catalyzes the conversion of long-chain fatty acids to their active form acyl-CoAs for both synthesis of cellular lipids, and degradation via beta-oxidation.</text>
</comment>
<dbReference type="GO" id="GO:0005524">
    <property type="term" value="F:ATP binding"/>
    <property type="evidence" value="ECO:0007669"/>
    <property type="project" value="UniProtKB-KW"/>
</dbReference>
<dbReference type="InterPro" id="IPR042099">
    <property type="entry name" value="ANL_N_sf"/>
</dbReference>
<evidence type="ECO:0000256" key="12">
    <source>
        <dbReference type="ARBA" id="ARBA00049139"/>
    </source>
</evidence>
<dbReference type="AlphaFoldDB" id="A0AA88XXH2"/>
<dbReference type="SUPFAM" id="SSF56801">
    <property type="entry name" value="Acetyl-CoA synthetase-like"/>
    <property type="match status" value="1"/>
</dbReference>
<evidence type="ECO:0000256" key="1">
    <source>
        <dbReference type="ARBA" id="ARBA00006432"/>
    </source>
</evidence>
<dbReference type="Pfam" id="PF00501">
    <property type="entry name" value="AMP-binding"/>
    <property type="match status" value="1"/>
</dbReference>
<accession>A0AA88XXH2</accession>
<dbReference type="PROSITE" id="PS00455">
    <property type="entry name" value="AMP_BINDING"/>
    <property type="match status" value="1"/>
</dbReference>
<evidence type="ECO:0000256" key="13">
    <source>
        <dbReference type="RuleBase" id="RU369030"/>
    </source>
</evidence>
<dbReference type="GO" id="GO:0047676">
    <property type="term" value="F:arachidonate-CoA ligase activity"/>
    <property type="evidence" value="ECO:0007669"/>
    <property type="project" value="UniProtKB-EC"/>
</dbReference>
<dbReference type="Proteomes" id="UP001186944">
    <property type="component" value="Unassembled WGS sequence"/>
</dbReference>
<evidence type="ECO:0000256" key="10">
    <source>
        <dbReference type="ARBA" id="ARBA00024548"/>
    </source>
</evidence>
<comment type="catalytic activity">
    <reaction evidence="12">
        <text>hexadecanoate + ATP + CoA = hexadecanoyl-CoA + AMP + diphosphate</text>
        <dbReference type="Rhea" id="RHEA:30751"/>
        <dbReference type="ChEBI" id="CHEBI:7896"/>
        <dbReference type="ChEBI" id="CHEBI:30616"/>
        <dbReference type="ChEBI" id="CHEBI:33019"/>
        <dbReference type="ChEBI" id="CHEBI:57287"/>
        <dbReference type="ChEBI" id="CHEBI:57379"/>
        <dbReference type="ChEBI" id="CHEBI:456215"/>
    </reaction>
    <physiologicalReaction direction="left-to-right" evidence="12">
        <dbReference type="Rhea" id="RHEA:30752"/>
    </physiologicalReaction>
</comment>
<evidence type="ECO:0000256" key="7">
    <source>
        <dbReference type="ARBA" id="ARBA00024484"/>
    </source>
</evidence>
<dbReference type="InterPro" id="IPR000873">
    <property type="entry name" value="AMP-dep_synth/lig_dom"/>
</dbReference>
<reference evidence="15" key="1">
    <citation type="submission" date="2019-08" db="EMBL/GenBank/DDBJ databases">
        <title>The improved chromosome-level genome for the pearl oyster Pinctada fucata martensii using PacBio sequencing and Hi-C.</title>
        <authorList>
            <person name="Zheng Z."/>
        </authorList>
    </citation>
    <scope>NUCLEOTIDE SEQUENCE</scope>
    <source>
        <strain evidence="15">ZZ-2019</strain>
        <tissue evidence="15">Adductor muscle</tissue>
    </source>
</reference>
<dbReference type="EMBL" id="VSWD01000010">
    <property type="protein sequence ID" value="KAK3090210.1"/>
    <property type="molecule type" value="Genomic_DNA"/>
</dbReference>
<evidence type="ECO:0000256" key="9">
    <source>
        <dbReference type="ARBA" id="ARBA00024532"/>
    </source>
</evidence>
<comment type="catalytic activity">
    <reaction evidence="9">
        <text>15-hydroxy-(5Z,8Z,11Z,13E)-eicosatetraenoate + ATP + CoA = 15-hydroxy-(5Z,8Z,11Z,13E)-eicosatetraenoyl-CoA + AMP + diphosphate</text>
        <dbReference type="Rhea" id="RHEA:52116"/>
        <dbReference type="ChEBI" id="CHEBI:30616"/>
        <dbReference type="ChEBI" id="CHEBI:33019"/>
        <dbReference type="ChEBI" id="CHEBI:57287"/>
        <dbReference type="ChEBI" id="CHEBI:78832"/>
        <dbReference type="ChEBI" id="CHEBI:136409"/>
        <dbReference type="ChEBI" id="CHEBI:456215"/>
    </reaction>
    <physiologicalReaction direction="left-to-right" evidence="9">
        <dbReference type="Rhea" id="RHEA:52117"/>
    </physiologicalReaction>
</comment>
<feature type="domain" description="AMP-dependent synthetase/ligase" evidence="14">
    <location>
        <begin position="1"/>
        <end position="383"/>
    </location>
</feature>
<comment type="catalytic activity">
    <reaction evidence="10">
        <text>(5Z,8Z,11Z,14Z)-eicosatetraenoate + ATP + CoA = (5Z,8Z,11Z,14Z)-eicosatetraenoyl-CoA + AMP + diphosphate</text>
        <dbReference type="Rhea" id="RHEA:19713"/>
        <dbReference type="ChEBI" id="CHEBI:30616"/>
        <dbReference type="ChEBI" id="CHEBI:32395"/>
        <dbReference type="ChEBI" id="CHEBI:33019"/>
        <dbReference type="ChEBI" id="CHEBI:57287"/>
        <dbReference type="ChEBI" id="CHEBI:57368"/>
        <dbReference type="ChEBI" id="CHEBI:456215"/>
        <dbReference type="EC" id="6.2.1.15"/>
    </reaction>
    <physiologicalReaction direction="left-to-right" evidence="10">
        <dbReference type="Rhea" id="RHEA:19714"/>
    </physiologicalReaction>
</comment>
<comment type="catalytic activity">
    <reaction evidence="6">
        <text>5-hydroxy-(6E,8Z,11Z,14Z)-eicosatetraenoate + ATP + CoA = 5-hydroxy-(6E,8Z,11Z,14Z)-eicosatetraenoyl-CoA + AMP + diphosphate</text>
        <dbReference type="Rhea" id="RHEA:52108"/>
        <dbReference type="ChEBI" id="CHEBI:30616"/>
        <dbReference type="ChEBI" id="CHEBI:33019"/>
        <dbReference type="ChEBI" id="CHEBI:57287"/>
        <dbReference type="ChEBI" id="CHEBI:65341"/>
        <dbReference type="ChEBI" id="CHEBI:136407"/>
        <dbReference type="ChEBI" id="CHEBI:456215"/>
    </reaction>
    <physiologicalReaction direction="left-to-right" evidence="6">
        <dbReference type="Rhea" id="RHEA:52109"/>
    </physiologicalReaction>
</comment>
<sequence length="564" mass="62497">VYDRAQAFGSGLLKEGLAPKDTTYVGIFSINRTEWVLTEQACSMYSMVVIPLYDTLGIEACKFIINQAGLSHIVCDNCTKAKILLKHAKDAASLKCIIVMDTVSEEIQKLAQTCNIKVVNFSEIEPPEESNIATVCYTSGTTGEPKGVMLTHANLISNMSSVVHSAMKAISISTEDTHISYLPLAHMFERGMQILLFMHGCRVGFFQGDVKKLTDDMMTLKPTLFITVPRLLNRIYDKVSASVKQSSIKSKLLEYAVAGKMNDLRGGVIRNNSIWDKLVFNKIQNMIGGRVKLIITGSAPLEAKVMDFVRAAFGCVVMEGYGQTEATAGITFSLAGDCTTGHVGCPLPCSKVKLVDVPEMDYYAKDGKGEVCSYGPSVFVGYLKNPTKTREAIDDDGWLHTGDVGQWLPNGALKIIDRKKNIFKLAQGEYIATEKIENVYMRSQYVAQAFIEGNSLKHCLMGVMVPDEEVMVEWAKKNGMSTDMKVLCSNKDVKDMIFKDVIDIGKSNGLKTFEQVADIHLHPEQFSLENDLLTPTFKNKRPNLRKRFKTVVDDLYTKLEEGGK</sequence>
<dbReference type="PANTHER" id="PTHR43272:SF107">
    <property type="entry name" value="LONG-CHAIN-FATTY-ACID--COA LIGASE 5"/>
    <property type="match status" value="1"/>
</dbReference>
<evidence type="ECO:0000256" key="8">
    <source>
        <dbReference type="ARBA" id="ARBA00024495"/>
    </source>
</evidence>
<dbReference type="PANTHER" id="PTHR43272">
    <property type="entry name" value="LONG-CHAIN-FATTY-ACID--COA LIGASE"/>
    <property type="match status" value="1"/>
</dbReference>
<comment type="caution">
    <text evidence="15">The sequence shown here is derived from an EMBL/GenBank/DDBJ whole genome shotgun (WGS) entry which is preliminary data.</text>
</comment>
<dbReference type="GO" id="GO:0005783">
    <property type="term" value="C:endoplasmic reticulum"/>
    <property type="evidence" value="ECO:0007669"/>
    <property type="project" value="TreeGrafter"/>
</dbReference>
<evidence type="ECO:0000259" key="14">
    <source>
        <dbReference type="Pfam" id="PF00501"/>
    </source>
</evidence>
<comment type="catalytic activity">
    <reaction evidence="7">
        <text>a long-chain fatty acid + ATP + CoA = a long-chain fatty acyl-CoA + AMP + diphosphate</text>
        <dbReference type="Rhea" id="RHEA:15421"/>
        <dbReference type="ChEBI" id="CHEBI:30616"/>
        <dbReference type="ChEBI" id="CHEBI:33019"/>
        <dbReference type="ChEBI" id="CHEBI:57287"/>
        <dbReference type="ChEBI" id="CHEBI:57560"/>
        <dbReference type="ChEBI" id="CHEBI:83139"/>
        <dbReference type="ChEBI" id="CHEBI:456215"/>
        <dbReference type="EC" id="6.2.1.3"/>
    </reaction>
    <physiologicalReaction direction="left-to-right" evidence="7">
        <dbReference type="Rhea" id="RHEA:15422"/>
    </physiologicalReaction>
</comment>
<keyword evidence="16" id="KW-1185">Reference proteome</keyword>
<evidence type="ECO:0000313" key="15">
    <source>
        <dbReference type="EMBL" id="KAK3090210.1"/>
    </source>
</evidence>
<keyword evidence="3 13" id="KW-0547">Nucleotide-binding</keyword>
<protein>
    <recommendedName>
        <fullName evidence="13">Long-chain-fatty-acid--CoA ligase</fullName>
        <ecNumber evidence="13">6.2.1.3</ecNumber>
    </recommendedName>
</protein>
<dbReference type="InterPro" id="IPR045311">
    <property type="entry name" value="LC-FACS_euk"/>
</dbReference>
<evidence type="ECO:0000313" key="16">
    <source>
        <dbReference type="Proteomes" id="UP001186944"/>
    </source>
</evidence>
<comment type="catalytic activity">
    <reaction evidence="8">
        <text>12-hydroxy-(5Z,8Z,10E,14Z)-eicosatetraenoate + ATP + CoA = 12-hydroxy-(5Z,8Z,10E,14Z)-eicosatetraenoyl-CoA + AMP + diphosphate</text>
        <dbReference type="Rhea" id="RHEA:52112"/>
        <dbReference type="ChEBI" id="CHEBI:30616"/>
        <dbReference type="ChEBI" id="CHEBI:33019"/>
        <dbReference type="ChEBI" id="CHEBI:57287"/>
        <dbReference type="ChEBI" id="CHEBI:90718"/>
        <dbReference type="ChEBI" id="CHEBI:136408"/>
        <dbReference type="ChEBI" id="CHEBI:456215"/>
    </reaction>
    <physiologicalReaction direction="left-to-right" evidence="8">
        <dbReference type="Rhea" id="RHEA:52113"/>
    </physiologicalReaction>
</comment>
<proteinExistence type="inferred from homology"/>
<keyword evidence="4 13" id="KW-0276">Fatty acid metabolism</keyword>
<comment type="catalytic activity">
    <reaction evidence="11">
        <text>(E)-hexadec-2-enoate + ATP + CoA = (2E)-hexadecenoyl-CoA + AMP + diphosphate</text>
        <dbReference type="Rhea" id="RHEA:36139"/>
        <dbReference type="ChEBI" id="CHEBI:30616"/>
        <dbReference type="ChEBI" id="CHEBI:33019"/>
        <dbReference type="ChEBI" id="CHEBI:57287"/>
        <dbReference type="ChEBI" id="CHEBI:61526"/>
        <dbReference type="ChEBI" id="CHEBI:72745"/>
        <dbReference type="ChEBI" id="CHEBI:456215"/>
    </reaction>
    <physiologicalReaction direction="left-to-right" evidence="11">
        <dbReference type="Rhea" id="RHEA:36140"/>
    </physiologicalReaction>
</comment>
<dbReference type="EC" id="6.2.1.3" evidence="13"/>
<name>A0AA88XXH2_PINIB</name>
<evidence type="ECO:0000256" key="2">
    <source>
        <dbReference type="ARBA" id="ARBA00022598"/>
    </source>
</evidence>
<evidence type="ECO:0000256" key="6">
    <source>
        <dbReference type="ARBA" id="ARBA00024469"/>
    </source>
</evidence>
<dbReference type="GO" id="GO:0016020">
    <property type="term" value="C:membrane"/>
    <property type="evidence" value="ECO:0007669"/>
    <property type="project" value="TreeGrafter"/>
</dbReference>
<evidence type="ECO:0000256" key="3">
    <source>
        <dbReference type="ARBA" id="ARBA00022741"/>
    </source>
</evidence>
<evidence type="ECO:0000256" key="4">
    <source>
        <dbReference type="ARBA" id="ARBA00022832"/>
    </source>
</evidence>
<gene>
    <name evidence="15" type="ORF">FSP39_010058</name>
</gene>
<evidence type="ECO:0000256" key="5">
    <source>
        <dbReference type="ARBA" id="ARBA00022840"/>
    </source>
</evidence>
<dbReference type="InterPro" id="IPR020845">
    <property type="entry name" value="AMP-binding_CS"/>
</dbReference>
<organism evidence="15 16">
    <name type="scientific">Pinctada imbricata</name>
    <name type="common">Atlantic pearl-oyster</name>
    <name type="synonym">Pinctada martensii</name>
    <dbReference type="NCBI Taxonomy" id="66713"/>
    <lineage>
        <taxon>Eukaryota</taxon>
        <taxon>Metazoa</taxon>
        <taxon>Spiralia</taxon>
        <taxon>Lophotrochozoa</taxon>
        <taxon>Mollusca</taxon>
        <taxon>Bivalvia</taxon>
        <taxon>Autobranchia</taxon>
        <taxon>Pteriomorphia</taxon>
        <taxon>Pterioida</taxon>
        <taxon>Pterioidea</taxon>
        <taxon>Pteriidae</taxon>
        <taxon>Pinctada</taxon>
    </lineage>
</organism>
<evidence type="ECO:0000256" key="11">
    <source>
        <dbReference type="ARBA" id="ARBA00024565"/>
    </source>
</evidence>
<dbReference type="CDD" id="cd05927">
    <property type="entry name" value="LC-FACS_euk"/>
    <property type="match status" value="1"/>
</dbReference>
<comment type="similarity">
    <text evidence="1 13">Belongs to the ATP-dependent AMP-binding enzyme family.</text>
</comment>
<keyword evidence="2 13" id="KW-0436">Ligase</keyword>
<keyword evidence="5 13" id="KW-0067">ATP-binding</keyword>
<dbReference type="Gene3D" id="3.40.50.12780">
    <property type="entry name" value="N-terminal domain of ligase-like"/>
    <property type="match status" value="1"/>
</dbReference>